<gene>
    <name evidence="3" type="ORF">WMO43_02040</name>
</gene>
<protein>
    <submittedName>
        <fullName evidence="3">Polysaccharide deacetylase family protein</fullName>
    </submittedName>
</protein>
<organism evidence="3 4">
    <name type="scientific">Maccoyibacter intestinihominis</name>
    <dbReference type="NCBI Taxonomy" id="3133499"/>
    <lineage>
        <taxon>Bacteria</taxon>
        <taxon>Bacillati</taxon>
        <taxon>Bacillota</taxon>
        <taxon>Clostridia</taxon>
        <taxon>Lachnospirales</taxon>
        <taxon>Lachnospiraceae</taxon>
        <taxon>Maccoyibacter</taxon>
    </lineage>
</organism>
<dbReference type="Pfam" id="PF01522">
    <property type="entry name" value="Polysacc_deac_1"/>
    <property type="match status" value="1"/>
</dbReference>
<accession>A0ABV1HAD2</accession>
<dbReference type="EMBL" id="JBBMEX010000002">
    <property type="protein sequence ID" value="MEQ2556663.1"/>
    <property type="molecule type" value="Genomic_DNA"/>
</dbReference>
<dbReference type="PANTHER" id="PTHR10587">
    <property type="entry name" value="GLYCOSYL TRANSFERASE-RELATED"/>
    <property type="match status" value="1"/>
</dbReference>
<keyword evidence="1" id="KW-0732">Signal</keyword>
<dbReference type="SUPFAM" id="SSF88713">
    <property type="entry name" value="Glycoside hydrolase/deacetylase"/>
    <property type="match status" value="1"/>
</dbReference>
<sequence>MKIKKIRKKKAASVIAAALVLFLAGNGAASLTHQCLSNFSPKKEQVENWGLGFGTEGTQPSGNATPEELKEYDAHYIGDAKKKVLYLTFDCGYENGNTENIMAALKKHNAPATFFVVGNFLETSPDLVKKMVKEGYTVGNHTYHHPDMSSISDKASFQKELEGVSNLYKEITGKEMTKYYRPPQGKYSTENLKMAKELGYQTYFWSLAYVDWNVDAQPTKEEAFDKLLPRVHPGAIVLLHNTSKTNGEILDELLTKWEEMGYTFKPLSELK</sequence>
<proteinExistence type="predicted"/>
<evidence type="ECO:0000313" key="3">
    <source>
        <dbReference type="EMBL" id="MEQ2556663.1"/>
    </source>
</evidence>
<comment type="caution">
    <text evidence="3">The sequence shown here is derived from an EMBL/GenBank/DDBJ whole genome shotgun (WGS) entry which is preliminary data.</text>
</comment>
<dbReference type="InterPro" id="IPR002509">
    <property type="entry name" value="NODB_dom"/>
</dbReference>
<dbReference type="Proteomes" id="UP001454489">
    <property type="component" value="Unassembled WGS sequence"/>
</dbReference>
<feature type="chain" id="PRO_5045728265" evidence="1">
    <location>
        <begin position="30"/>
        <end position="271"/>
    </location>
</feature>
<name>A0ABV1HAD2_9FIRM</name>
<dbReference type="Gene3D" id="3.20.20.370">
    <property type="entry name" value="Glycoside hydrolase/deacetylase"/>
    <property type="match status" value="1"/>
</dbReference>
<reference evidence="3 4" key="1">
    <citation type="submission" date="2024-03" db="EMBL/GenBank/DDBJ databases">
        <title>Human intestinal bacterial collection.</title>
        <authorList>
            <person name="Pauvert C."/>
            <person name="Hitch T.C.A."/>
            <person name="Clavel T."/>
        </authorList>
    </citation>
    <scope>NUCLEOTIDE SEQUENCE [LARGE SCALE GENOMIC DNA]</scope>
    <source>
        <strain evidence="3 4">CLA-AA-H185</strain>
    </source>
</reference>
<evidence type="ECO:0000259" key="2">
    <source>
        <dbReference type="PROSITE" id="PS51677"/>
    </source>
</evidence>
<dbReference type="PROSITE" id="PS51677">
    <property type="entry name" value="NODB"/>
    <property type="match status" value="1"/>
</dbReference>
<evidence type="ECO:0000313" key="4">
    <source>
        <dbReference type="Proteomes" id="UP001454489"/>
    </source>
</evidence>
<feature type="signal peptide" evidence="1">
    <location>
        <begin position="1"/>
        <end position="29"/>
    </location>
</feature>
<dbReference type="PANTHER" id="PTHR10587:SF78">
    <property type="entry name" value="PEPTIDOGLYCAN-N-ACETYLMURAMIC ACID DEACETYLASE PDAA"/>
    <property type="match status" value="1"/>
</dbReference>
<dbReference type="InterPro" id="IPR011330">
    <property type="entry name" value="Glyco_hydro/deAcase_b/a-brl"/>
</dbReference>
<dbReference type="InterPro" id="IPR050248">
    <property type="entry name" value="Polysacc_deacetylase_ArnD"/>
</dbReference>
<feature type="domain" description="NodB homology" evidence="2">
    <location>
        <begin position="83"/>
        <end position="265"/>
    </location>
</feature>
<evidence type="ECO:0000256" key="1">
    <source>
        <dbReference type="SAM" id="SignalP"/>
    </source>
</evidence>
<dbReference type="CDD" id="cd10948">
    <property type="entry name" value="CE4_BsPdaA_like"/>
    <property type="match status" value="1"/>
</dbReference>
<dbReference type="RefSeq" id="WP_353529661.1">
    <property type="nucleotide sequence ID" value="NZ_JBBMEX010000002.1"/>
</dbReference>
<dbReference type="InterPro" id="IPR014235">
    <property type="entry name" value="Spore_PdaA"/>
</dbReference>
<keyword evidence="4" id="KW-1185">Reference proteome</keyword>